<dbReference type="InterPro" id="IPR050445">
    <property type="entry name" value="Bact_polysacc_biosynth/exp"/>
</dbReference>
<dbReference type="Pfam" id="PF10609">
    <property type="entry name" value="ParA"/>
    <property type="match status" value="1"/>
</dbReference>
<dbReference type="NCBIfam" id="TIGR01007">
    <property type="entry name" value="eps_fam"/>
    <property type="match status" value="1"/>
</dbReference>
<evidence type="ECO:0000256" key="1">
    <source>
        <dbReference type="ARBA" id="ARBA00022741"/>
    </source>
</evidence>
<dbReference type="EMBL" id="AP021879">
    <property type="protein sequence ID" value="BBO88605.1"/>
    <property type="molecule type" value="Genomic_DNA"/>
</dbReference>
<gene>
    <name evidence="3" type="ORF">DSCOOX_17850</name>
</gene>
<evidence type="ECO:0000313" key="4">
    <source>
        <dbReference type="Proteomes" id="UP000422108"/>
    </source>
</evidence>
<organism evidence="3 4">
    <name type="scientific">Desulfosarcina ovata subsp. ovata</name>
    <dbReference type="NCBI Taxonomy" id="2752305"/>
    <lineage>
        <taxon>Bacteria</taxon>
        <taxon>Pseudomonadati</taxon>
        <taxon>Thermodesulfobacteriota</taxon>
        <taxon>Desulfobacteria</taxon>
        <taxon>Desulfobacterales</taxon>
        <taxon>Desulfosarcinaceae</taxon>
        <taxon>Desulfosarcina</taxon>
    </lineage>
</organism>
<dbReference type="RefSeq" id="WP_155309891.1">
    <property type="nucleotide sequence ID" value="NZ_AP021879.1"/>
</dbReference>
<reference evidence="3 4" key="1">
    <citation type="submission" date="2019-11" db="EMBL/GenBank/DDBJ databases">
        <title>Comparative genomics of hydrocarbon-degrading Desulfosarcina strains.</title>
        <authorList>
            <person name="Watanabe M."/>
            <person name="Kojima H."/>
            <person name="Fukui M."/>
        </authorList>
    </citation>
    <scope>NUCLEOTIDE SEQUENCE [LARGE SCALE GENOMIC DNA]</scope>
    <source>
        <strain evidence="4">oXyS1</strain>
    </source>
</reference>
<sequence length="284" mass="31647">MGKIHEALEKSGRVKELNRLASVEERVHPAREPGNEIKIVAPKPEPPVRPTAHERRLDPHLVAYHDPNGVEAEIFKILRTNILFPKTGTPPRSIMVTSAIPGDGKSFVAANLAISIAQGIEEHVLLMDCDMRRSSIHTRFGFDERVPGLSDYLANKIPLESLLQKTVVDKLTLLPGGTQPPNPSELLSSQAMKSLLKEAKSRYSDRYIIVDSPPPQLTAETAALANYVDGIIIVVRYASTPKDMIRELLEKLGKDKVLGVVMNGYRVPTTERYGYGKYKKYKKY</sequence>
<dbReference type="GO" id="GO:0004715">
    <property type="term" value="F:non-membrane spanning protein tyrosine kinase activity"/>
    <property type="evidence" value="ECO:0007669"/>
    <property type="project" value="UniProtKB-EC"/>
</dbReference>
<name>A0A5K8A7T9_9BACT</name>
<dbReference type="PANTHER" id="PTHR32309">
    <property type="entry name" value="TYROSINE-PROTEIN KINASE"/>
    <property type="match status" value="1"/>
</dbReference>
<dbReference type="InterPro" id="IPR005702">
    <property type="entry name" value="Wzc-like_C"/>
</dbReference>
<evidence type="ECO:0000256" key="2">
    <source>
        <dbReference type="ARBA" id="ARBA00022840"/>
    </source>
</evidence>
<keyword evidence="2" id="KW-0067">ATP-binding</keyword>
<dbReference type="GO" id="GO:0005524">
    <property type="term" value="F:ATP binding"/>
    <property type="evidence" value="ECO:0007669"/>
    <property type="project" value="UniProtKB-KW"/>
</dbReference>
<dbReference type="InterPro" id="IPR027417">
    <property type="entry name" value="P-loop_NTPase"/>
</dbReference>
<accession>A0A5K8A7T9</accession>
<evidence type="ECO:0000313" key="3">
    <source>
        <dbReference type="EMBL" id="BBO88605.1"/>
    </source>
</evidence>
<dbReference type="GO" id="GO:0005886">
    <property type="term" value="C:plasma membrane"/>
    <property type="evidence" value="ECO:0007669"/>
    <property type="project" value="TreeGrafter"/>
</dbReference>
<dbReference type="CDD" id="cd05387">
    <property type="entry name" value="BY-kinase"/>
    <property type="match status" value="1"/>
</dbReference>
<dbReference type="AlphaFoldDB" id="A0A5K8A7T9"/>
<keyword evidence="4" id="KW-1185">Reference proteome</keyword>
<dbReference type="Proteomes" id="UP000422108">
    <property type="component" value="Chromosome"/>
</dbReference>
<protein>
    <submittedName>
        <fullName evidence="3">Polysaccharide biosynthesis protein</fullName>
    </submittedName>
</protein>
<proteinExistence type="predicted"/>
<dbReference type="InterPro" id="IPR033756">
    <property type="entry name" value="YlxH/NBP35"/>
</dbReference>
<dbReference type="Gene3D" id="3.40.50.300">
    <property type="entry name" value="P-loop containing nucleotide triphosphate hydrolases"/>
    <property type="match status" value="1"/>
</dbReference>
<dbReference type="PANTHER" id="PTHR32309:SF13">
    <property type="entry name" value="FERRIC ENTEROBACTIN TRANSPORT PROTEIN FEPE"/>
    <property type="match status" value="1"/>
</dbReference>
<keyword evidence="1" id="KW-0547">Nucleotide-binding</keyword>
<dbReference type="SUPFAM" id="SSF52540">
    <property type="entry name" value="P-loop containing nucleoside triphosphate hydrolases"/>
    <property type="match status" value="1"/>
</dbReference>